<reference evidence="2 3" key="1">
    <citation type="journal article" date="2018" name="Int. J. Syst. Evol. Microbiol.">
        <title>Bifidobacterium catulorum sp. nov., a novel taxon from the faeces of the baby common marmoset (Callithrix jacchus).</title>
        <authorList>
            <person name="Modesto M."/>
            <person name="Michelini S."/>
            <person name="Oki K."/>
            <person name="Biavati B."/>
            <person name="Watanabe K."/>
            <person name="Mattarelli P."/>
        </authorList>
    </citation>
    <scope>NUCLEOTIDE SEQUENCE [LARGE SCALE GENOMIC DNA]</scope>
    <source>
        <strain evidence="2 3">MRM 8.19</strain>
    </source>
</reference>
<keyword evidence="3" id="KW-1185">Reference proteome</keyword>
<evidence type="ECO:0000313" key="3">
    <source>
        <dbReference type="Proteomes" id="UP000245753"/>
    </source>
</evidence>
<name>A0A2U2MVH6_9BIFI</name>
<dbReference type="AlphaFoldDB" id="A0A2U2MVH6"/>
<evidence type="ECO:0000256" key="1">
    <source>
        <dbReference type="SAM" id="MobiDB-lite"/>
    </source>
</evidence>
<dbReference type="EMBL" id="QFFN01000001">
    <property type="protein sequence ID" value="PWG60850.1"/>
    <property type="molecule type" value="Genomic_DNA"/>
</dbReference>
<comment type="caution">
    <text evidence="2">The sequence shown here is derived from an EMBL/GenBank/DDBJ whole genome shotgun (WGS) entry which is preliminary data.</text>
</comment>
<organism evidence="2 3">
    <name type="scientific">Bifidobacterium catulorum</name>
    <dbReference type="NCBI Taxonomy" id="1630173"/>
    <lineage>
        <taxon>Bacteria</taxon>
        <taxon>Bacillati</taxon>
        <taxon>Actinomycetota</taxon>
        <taxon>Actinomycetes</taxon>
        <taxon>Bifidobacteriales</taxon>
        <taxon>Bifidobacteriaceae</taxon>
        <taxon>Bifidobacterium</taxon>
    </lineage>
</organism>
<accession>A0A2U2MVH6</accession>
<gene>
    <name evidence="2" type="ORF">DF200_01110</name>
</gene>
<sequence>MNDLPAGRDLKRLLEQAQKDYQDNLTNLTDAATDEIETTIQRGDIDLKELVSEYARRQPAGERLLRPIARPVGGTVQRTDARVPARQAGRP</sequence>
<feature type="region of interest" description="Disordered" evidence="1">
    <location>
        <begin position="69"/>
        <end position="91"/>
    </location>
</feature>
<dbReference type="Proteomes" id="UP000245753">
    <property type="component" value="Unassembled WGS sequence"/>
</dbReference>
<evidence type="ECO:0000313" key="2">
    <source>
        <dbReference type="EMBL" id="PWG60850.1"/>
    </source>
</evidence>
<protein>
    <submittedName>
        <fullName evidence="2">Uncharacterized protein</fullName>
    </submittedName>
</protein>
<proteinExistence type="predicted"/>